<feature type="compositionally biased region" description="Polar residues" evidence="1">
    <location>
        <begin position="157"/>
        <end position="166"/>
    </location>
</feature>
<gene>
    <name evidence="2" type="ORF">CALCODRAFT_221525</name>
</gene>
<sequence length="354" mass="39220">MGYVLQSIYPVPKVPRARQNFLCFSWVIAVHLRGIRILILDLGQNSYFTVEIKPGVLKRPHRNHLILPQPVLPVSPIKSPSPLSAGRSTPSDLSFRVPMFPGSLSPAADFFQALDLVPEPLRALEKARMLQWLSVSSQSAHSAGVPAAEVRTPEPDWTQSSGFLPTQPSPGSASAPGPVASNDTLLQVNEQPALSQSSIDSVHHRLKALEAAVAHPPAKRRKRRTKVQLGAEQSLIPVVPSLSGINPAKLERHQLDETEIELKRYLQTQVRSQLYAAMKYKVGDQMPCHGDGVKPDDANLLWPDFRQNINGPLNRLLQMRATLMVLEDSKVRDAARHQHITSLTSNRTTRTMFQ</sequence>
<name>A0A165C178_9BASI</name>
<evidence type="ECO:0000313" key="2">
    <source>
        <dbReference type="EMBL" id="KZT50086.1"/>
    </source>
</evidence>
<accession>A0A165C178</accession>
<dbReference type="InParanoid" id="A0A165C178"/>
<evidence type="ECO:0000313" key="3">
    <source>
        <dbReference type="Proteomes" id="UP000076842"/>
    </source>
</evidence>
<dbReference type="Proteomes" id="UP000076842">
    <property type="component" value="Unassembled WGS sequence"/>
</dbReference>
<feature type="region of interest" description="Disordered" evidence="1">
    <location>
        <begin position="144"/>
        <end position="182"/>
    </location>
</feature>
<keyword evidence="3" id="KW-1185">Reference proteome</keyword>
<feature type="compositionally biased region" description="Low complexity" evidence="1">
    <location>
        <begin position="169"/>
        <end position="181"/>
    </location>
</feature>
<dbReference type="EMBL" id="KV424240">
    <property type="protein sequence ID" value="KZT50086.1"/>
    <property type="molecule type" value="Genomic_DNA"/>
</dbReference>
<protein>
    <submittedName>
        <fullName evidence="2">Uncharacterized protein</fullName>
    </submittedName>
</protein>
<evidence type="ECO:0000256" key="1">
    <source>
        <dbReference type="SAM" id="MobiDB-lite"/>
    </source>
</evidence>
<proteinExistence type="predicted"/>
<dbReference type="AlphaFoldDB" id="A0A165C178"/>
<organism evidence="2 3">
    <name type="scientific">Calocera cornea HHB12733</name>
    <dbReference type="NCBI Taxonomy" id="1353952"/>
    <lineage>
        <taxon>Eukaryota</taxon>
        <taxon>Fungi</taxon>
        <taxon>Dikarya</taxon>
        <taxon>Basidiomycota</taxon>
        <taxon>Agaricomycotina</taxon>
        <taxon>Dacrymycetes</taxon>
        <taxon>Dacrymycetales</taxon>
        <taxon>Dacrymycetaceae</taxon>
        <taxon>Calocera</taxon>
    </lineage>
</organism>
<reference evidence="2 3" key="1">
    <citation type="journal article" date="2016" name="Mol. Biol. Evol.">
        <title>Comparative Genomics of Early-Diverging Mushroom-Forming Fungi Provides Insights into the Origins of Lignocellulose Decay Capabilities.</title>
        <authorList>
            <person name="Nagy L.G."/>
            <person name="Riley R."/>
            <person name="Tritt A."/>
            <person name="Adam C."/>
            <person name="Daum C."/>
            <person name="Floudas D."/>
            <person name="Sun H."/>
            <person name="Yadav J.S."/>
            <person name="Pangilinan J."/>
            <person name="Larsson K.H."/>
            <person name="Matsuura K."/>
            <person name="Barry K."/>
            <person name="Labutti K."/>
            <person name="Kuo R."/>
            <person name="Ohm R.A."/>
            <person name="Bhattacharya S.S."/>
            <person name="Shirouzu T."/>
            <person name="Yoshinaga Y."/>
            <person name="Martin F.M."/>
            <person name="Grigoriev I.V."/>
            <person name="Hibbett D.S."/>
        </authorList>
    </citation>
    <scope>NUCLEOTIDE SEQUENCE [LARGE SCALE GENOMIC DNA]</scope>
    <source>
        <strain evidence="2 3">HHB12733</strain>
    </source>
</reference>